<evidence type="ECO:0000259" key="1">
    <source>
        <dbReference type="Pfam" id="PF13936"/>
    </source>
</evidence>
<protein>
    <recommendedName>
        <fullName evidence="1">Transposase IS30-like HTH domain-containing protein</fullName>
    </recommendedName>
</protein>
<dbReference type="EMBL" id="CP021361">
    <property type="protein sequence ID" value="ART52962.1"/>
    <property type="molecule type" value="Genomic_DNA"/>
</dbReference>
<proteinExistence type="predicted"/>
<sequence length="55" mass="6188">MTKKNYQHLSQSERHAIALGLQQKQSLSAIARALGRCKSTISRECEPVRNFVCEA</sequence>
<dbReference type="Proteomes" id="UP000194432">
    <property type="component" value="Chromosome 1"/>
</dbReference>
<dbReference type="GO" id="GO:0005829">
    <property type="term" value="C:cytosol"/>
    <property type="evidence" value="ECO:0007669"/>
    <property type="project" value="TreeGrafter"/>
</dbReference>
<name>A0A240U566_9BURK</name>
<dbReference type="KEGG" id="acin:CBP34_16605"/>
<dbReference type="InterPro" id="IPR025246">
    <property type="entry name" value="IS30-like_HTH"/>
</dbReference>
<dbReference type="Gene3D" id="1.10.10.60">
    <property type="entry name" value="Homeodomain-like"/>
    <property type="match status" value="1"/>
</dbReference>
<feature type="domain" description="Transposase IS30-like HTH" evidence="1">
    <location>
        <begin position="6"/>
        <end position="45"/>
    </location>
</feature>
<dbReference type="PANTHER" id="PTHR10948:SF23">
    <property type="entry name" value="TRANSPOSASE INSI FOR INSERTION SEQUENCE ELEMENT IS30A-RELATED"/>
    <property type="match status" value="1"/>
</dbReference>
<gene>
    <name evidence="2" type="ORF">CBP34_16605</name>
</gene>
<dbReference type="InterPro" id="IPR051917">
    <property type="entry name" value="Transposase-Integrase"/>
</dbReference>
<dbReference type="AlphaFoldDB" id="A0A240U566"/>
<dbReference type="Pfam" id="PF13936">
    <property type="entry name" value="HTH_38"/>
    <property type="match status" value="1"/>
</dbReference>
<accession>A0A240U566</accession>
<reference evidence="2 3" key="1">
    <citation type="submission" date="2017-05" db="EMBL/GenBank/DDBJ databases">
        <title>Polyphasic characterization of four soil-derived phenanthrene-degrading Acidovorax strains and proposal of Acidovorax phenanthrenivorans sp. nov.</title>
        <authorList>
            <person name="Singleton D.R."/>
            <person name="Lee J."/>
            <person name="Dickey A.N."/>
            <person name="Stroud A."/>
            <person name="Scholl E.H."/>
            <person name="Wright F.A."/>
            <person name="Aitken M.D."/>
        </authorList>
    </citation>
    <scope>NUCLEOTIDE SEQUENCE [LARGE SCALE GENOMIC DNA]</scope>
    <source>
        <strain evidence="2">NA3</strain>
    </source>
</reference>
<dbReference type="PANTHER" id="PTHR10948">
    <property type="entry name" value="TRANSPOSASE"/>
    <property type="match status" value="1"/>
</dbReference>
<organism evidence="2 3">
    <name type="scientific">Acidovorax carolinensis</name>
    <dbReference type="NCBI Taxonomy" id="553814"/>
    <lineage>
        <taxon>Bacteria</taxon>
        <taxon>Pseudomonadati</taxon>
        <taxon>Pseudomonadota</taxon>
        <taxon>Betaproteobacteria</taxon>
        <taxon>Burkholderiales</taxon>
        <taxon>Comamonadaceae</taxon>
        <taxon>Acidovorax</taxon>
    </lineage>
</organism>
<dbReference type="GO" id="GO:0032196">
    <property type="term" value="P:transposition"/>
    <property type="evidence" value="ECO:0007669"/>
    <property type="project" value="TreeGrafter"/>
</dbReference>
<dbReference type="GO" id="GO:0004803">
    <property type="term" value="F:transposase activity"/>
    <property type="evidence" value="ECO:0007669"/>
    <property type="project" value="TreeGrafter"/>
</dbReference>
<evidence type="ECO:0000313" key="3">
    <source>
        <dbReference type="Proteomes" id="UP000194432"/>
    </source>
</evidence>
<keyword evidence="3" id="KW-1185">Reference proteome</keyword>
<evidence type="ECO:0000313" key="2">
    <source>
        <dbReference type="EMBL" id="ART52962.1"/>
    </source>
</evidence>